<sequence>RKEGREGKEGSQGVRERGRRKKERKKERKRRKEGSQGASLESNLDVQNSIFAPRQRQRAACCLLVAFQGPSKRHLEPFQVMAVDLWRAHGVSWVTLRLGPFVQGPFVPLFPFPKGAPASVDVDRLPA</sequence>
<name>V8N2V2_OPHHA</name>
<feature type="region of interest" description="Disordered" evidence="1">
    <location>
        <begin position="1"/>
        <end position="46"/>
    </location>
</feature>
<comment type="caution">
    <text evidence="2">The sequence shown here is derived from an EMBL/GenBank/DDBJ whole genome shotgun (WGS) entry which is preliminary data.</text>
</comment>
<keyword evidence="2" id="KW-0238">DNA-binding</keyword>
<gene>
    <name evidence="2" type="primary">Isx</name>
    <name evidence="2" type="ORF">L345_18318</name>
</gene>
<evidence type="ECO:0000313" key="3">
    <source>
        <dbReference type="Proteomes" id="UP000018936"/>
    </source>
</evidence>
<evidence type="ECO:0000313" key="2">
    <source>
        <dbReference type="EMBL" id="ETE55973.1"/>
    </source>
</evidence>
<feature type="non-terminal residue" evidence="2">
    <location>
        <position position="1"/>
    </location>
</feature>
<reference evidence="2 3" key="1">
    <citation type="journal article" date="2013" name="Proc. Natl. Acad. Sci. U.S.A.">
        <title>The king cobra genome reveals dynamic gene evolution and adaptation in the snake venom system.</title>
        <authorList>
            <person name="Vonk F.J."/>
            <person name="Casewell N.R."/>
            <person name="Henkel C.V."/>
            <person name="Heimberg A.M."/>
            <person name="Jansen H.J."/>
            <person name="McCleary R.J."/>
            <person name="Kerkkamp H.M."/>
            <person name="Vos R.A."/>
            <person name="Guerreiro I."/>
            <person name="Calvete J.J."/>
            <person name="Wuster W."/>
            <person name="Woods A.E."/>
            <person name="Logan J.M."/>
            <person name="Harrison R.A."/>
            <person name="Castoe T.A."/>
            <person name="de Koning A.P."/>
            <person name="Pollock D.D."/>
            <person name="Yandell M."/>
            <person name="Calderon D."/>
            <person name="Renjifo C."/>
            <person name="Currier R.B."/>
            <person name="Salgado D."/>
            <person name="Pla D."/>
            <person name="Sanz L."/>
            <person name="Hyder A.S."/>
            <person name="Ribeiro J.M."/>
            <person name="Arntzen J.W."/>
            <person name="van den Thillart G.E."/>
            <person name="Boetzer M."/>
            <person name="Pirovano W."/>
            <person name="Dirks R.P."/>
            <person name="Spaink H.P."/>
            <person name="Duboule D."/>
            <person name="McGlinn E."/>
            <person name="Kini R.M."/>
            <person name="Richardson M.K."/>
        </authorList>
    </citation>
    <scope>NUCLEOTIDE SEQUENCE</scope>
    <source>
        <tissue evidence="2">Blood</tissue>
    </source>
</reference>
<dbReference type="Proteomes" id="UP000018936">
    <property type="component" value="Unassembled WGS sequence"/>
</dbReference>
<feature type="compositionally biased region" description="Polar residues" evidence="1">
    <location>
        <begin position="36"/>
        <end position="46"/>
    </location>
</feature>
<proteinExistence type="predicted"/>
<dbReference type="AlphaFoldDB" id="V8N2V2"/>
<keyword evidence="2" id="KW-0371">Homeobox</keyword>
<feature type="non-terminal residue" evidence="2">
    <location>
        <position position="127"/>
    </location>
</feature>
<keyword evidence="3" id="KW-1185">Reference proteome</keyword>
<accession>V8N2V2</accession>
<feature type="compositionally biased region" description="Basic residues" evidence="1">
    <location>
        <begin position="17"/>
        <end position="32"/>
    </location>
</feature>
<evidence type="ECO:0000256" key="1">
    <source>
        <dbReference type="SAM" id="MobiDB-lite"/>
    </source>
</evidence>
<dbReference type="GO" id="GO:0003677">
    <property type="term" value="F:DNA binding"/>
    <property type="evidence" value="ECO:0007669"/>
    <property type="project" value="UniProtKB-KW"/>
</dbReference>
<organism evidence="2 3">
    <name type="scientific">Ophiophagus hannah</name>
    <name type="common">King cobra</name>
    <name type="synonym">Naja hannah</name>
    <dbReference type="NCBI Taxonomy" id="8665"/>
    <lineage>
        <taxon>Eukaryota</taxon>
        <taxon>Metazoa</taxon>
        <taxon>Chordata</taxon>
        <taxon>Craniata</taxon>
        <taxon>Vertebrata</taxon>
        <taxon>Euteleostomi</taxon>
        <taxon>Lepidosauria</taxon>
        <taxon>Squamata</taxon>
        <taxon>Bifurcata</taxon>
        <taxon>Unidentata</taxon>
        <taxon>Episquamata</taxon>
        <taxon>Toxicofera</taxon>
        <taxon>Serpentes</taxon>
        <taxon>Colubroidea</taxon>
        <taxon>Elapidae</taxon>
        <taxon>Elapinae</taxon>
        <taxon>Ophiophagus</taxon>
    </lineage>
</organism>
<protein>
    <submittedName>
        <fullName evidence="2">Intestine-specific homeobox</fullName>
    </submittedName>
</protein>
<dbReference type="EMBL" id="AZIM01055687">
    <property type="protein sequence ID" value="ETE55973.1"/>
    <property type="molecule type" value="Genomic_DNA"/>
</dbReference>